<comment type="subcellular location">
    <subcellularLocation>
        <location evidence="1">Membrane</location>
        <topology evidence="1">Multi-pass membrane protein</topology>
    </subcellularLocation>
</comment>
<dbReference type="InterPro" id="IPR036259">
    <property type="entry name" value="MFS_trans_sf"/>
</dbReference>
<dbReference type="Pfam" id="PF07690">
    <property type="entry name" value="MFS_1"/>
    <property type="match status" value="1"/>
</dbReference>
<feature type="transmembrane region" description="Helical" evidence="7">
    <location>
        <begin position="352"/>
        <end position="370"/>
    </location>
</feature>
<evidence type="ECO:0000256" key="2">
    <source>
        <dbReference type="ARBA" id="ARBA00022448"/>
    </source>
</evidence>
<dbReference type="GO" id="GO:0022857">
    <property type="term" value="F:transmembrane transporter activity"/>
    <property type="evidence" value="ECO:0007669"/>
    <property type="project" value="InterPro"/>
</dbReference>
<dbReference type="InterPro" id="IPR011701">
    <property type="entry name" value="MFS"/>
</dbReference>
<gene>
    <name evidence="8" type="ORF">ALAG00032_LOCUS10706</name>
</gene>
<feature type="transmembrane region" description="Helical" evidence="7">
    <location>
        <begin position="51"/>
        <end position="74"/>
    </location>
</feature>
<evidence type="ECO:0008006" key="9">
    <source>
        <dbReference type="Google" id="ProtNLM"/>
    </source>
</evidence>
<keyword evidence="4 7" id="KW-1133">Transmembrane helix</keyword>
<evidence type="ECO:0000256" key="1">
    <source>
        <dbReference type="ARBA" id="ARBA00004141"/>
    </source>
</evidence>
<feature type="transmembrane region" description="Helical" evidence="7">
    <location>
        <begin position="109"/>
        <end position="127"/>
    </location>
</feature>
<dbReference type="SUPFAM" id="SSF103473">
    <property type="entry name" value="MFS general substrate transporter"/>
    <property type="match status" value="1"/>
</dbReference>
<evidence type="ECO:0000313" key="8">
    <source>
        <dbReference type="EMBL" id="CAE0369942.1"/>
    </source>
</evidence>
<evidence type="ECO:0000256" key="5">
    <source>
        <dbReference type="ARBA" id="ARBA00023136"/>
    </source>
</evidence>
<keyword evidence="2" id="KW-0813">Transport</keyword>
<reference evidence="8" key="1">
    <citation type="submission" date="2021-01" db="EMBL/GenBank/DDBJ databases">
        <authorList>
            <person name="Corre E."/>
            <person name="Pelletier E."/>
            <person name="Niang G."/>
            <person name="Scheremetjew M."/>
            <person name="Finn R."/>
            <person name="Kale V."/>
            <person name="Holt S."/>
            <person name="Cochrane G."/>
            <person name="Meng A."/>
            <person name="Brown T."/>
            <person name="Cohen L."/>
        </authorList>
    </citation>
    <scope>NUCLEOTIDE SEQUENCE</scope>
    <source>
        <strain evidence="8">CCMP1510</strain>
    </source>
</reference>
<feature type="transmembrane region" description="Helical" evidence="7">
    <location>
        <begin position="86"/>
        <end position="103"/>
    </location>
</feature>
<sequence length="506" mass="55443">MMESRSEVLFRGRCLGQLWFFSIMAAWGMYLELYTYFAEYKVLRADDDDNAVALTTYFSMIYSASQFLGSPIMGWLSDTKLGRKKILLTGIIVNTLGFPTMAAFPRVRIYLLLAVAMGFLDATTAVVKATVTDFGDGDTEGIAGSSRDHILARFCYFLIGKGTSTSSATRLTTELAVLHAHSGLGMISGLFLGELLYQFAGLRLAIACAGLILLPVLFAVIFKFPQPSEFDSFGIDNDSQGKANLITTSYQHKDKEEEAMTMKTNINTSAFFWQPALPNKRKFPFCLIVFAYVLVMFGIGGLSSVILYYAEDRAGLGSIDIALLILEAVLVTPLTAFLALRIIMPSLGLTRTNAFLTAASAAGSICVGLVPRHSIVLLIIFLTLFFVGYATFPLANGHLASQIPISSQGRFQGQLYALTVAFTLSGQELALKLYDYEPRAPFISTAIAGFTSSILFIIAGEIVSSITHDSDDDLYEGEEDEEQQHRKLLSDTSKNYLLDDRPNPTT</sequence>
<dbReference type="PANTHER" id="PTHR23504">
    <property type="entry name" value="MAJOR FACILITATOR SUPERFAMILY DOMAIN-CONTAINING PROTEIN 10"/>
    <property type="match status" value="1"/>
</dbReference>
<feature type="region of interest" description="Disordered" evidence="6">
    <location>
        <begin position="472"/>
        <end position="506"/>
    </location>
</feature>
<dbReference type="AlphaFoldDB" id="A0A7S3JZJ4"/>
<feature type="transmembrane region" description="Helical" evidence="7">
    <location>
        <begin position="202"/>
        <end position="222"/>
    </location>
</feature>
<feature type="transmembrane region" description="Helical" evidence="7">
    <location>
        <begin position="440"/>
        <end position="459"/>
    </location>
</feature>
<feature type="transmembrane region" description="Helical" evidence="7">
    <location>
        <begin position="285"/>
        <end position="309"/>
    </location>
</feature>
<evidence type="ECO:0000256" key="3">
    <source>
        <dbReference type="ARBA" id="ARBA00022692"/>
    </source>
</evidence>
<accession>A0A7S3JZJ4</accession>
<dbReference type="PANTHER" id="PTHR23504:SF31">
    <property type="entry name" value="MAJOR FACILITATOR SUPERFAMILY DOMAIN-CONTAINING PROTEIN 10"/>
    <property type="match status" value="1"/>
</dbReference>
<keyword evidence="3 7" id="KW-0812">Transmembrane</keyword>
<name>A0A7S3JZJ4_9STRA</name>
<evidence type="ECO:0000256" key="7">
    <source>
        <dbReference type="SAM" id="Phobius"/>
    </source>
</evidence>
<dbReference type="Gene3D" id="1.20.1250.20">
    <property type="entry name" value="MFS general substrate transporter like domains"/>
    <property type="match status" value="1"/>
</dbReference>
<keyword evidence="5 7" id="KW-0472">Membrane</keyword>
<protein>
    <recommendedName>
        <fullName evidence="9">Major facilitator superfamily (MFS) profile domain-containing protein</fullName>
    </recommendedName>
</protein>
<feature type="transmembrane region" description="Helical" evidence="7">
    <location>
        <begin position="12"/>
        <end position="31"/>
    </location>
</feature>
<feature type="transmembrane region" description="Helical" evidence="7">
    <location>
        <begin position="321"/>
        <end position="340"/>
    </location>
</feature>
<feature type="compositionally biased region" description="Acidic residues" evidence="6">
    <location>
        <begin position="472"/>
        <end position="482"/>
    </location>
</feature>
<feature type="transmembrane region" description="Helical" evidence="7">
    <location>
        <begin position="175"/>
        <end position="196"/>
    </location>
</feature>
<organism evidence="8">
    <name type="scientific">Aureoumbra lagunensis</name>
    <dbReference type="NCBI Taxonomy" id="44058"/>
    <lineage>
        <taxon>Eukaryota</taxon>
        <taxon>Sar</taxon>
        <taxon>Stramenopiles</taxon>
        <taxon>Ochrophyta</taxon>
        <taxon>Pelagophyceae</taxon>
        <taxon>Pelagomonadales</taxon>
        <taxon>Aureoumbra</taxon>
    </lineage>
</organism>
<dbReference type="EMBL" id="HBIJ01016064">
    <property type="protein sequence ID" value="CAE0369942.1"/>
    <property type="molecule type" value="Transcribed_RNA"/>
</dbReference>
<dbReference type="GO" id="GO:0016020">
    <property type="term" value="C:membrane"/>
    <property type="evidence" value="ECO:0007669"/>
    <property type="project" value="UniProtKB-SubCell"/>
</dbReference>
<evidence type="ECO:0000256" key="6">
    <source>
        <dbReference type="SAM" id="MobiDB-lite"/>
    </source>
</evidence>
<proteinExistence type="predicted"/>
<feature type="compositionally biased region" description="Basic and acidic residues" evidence="6">
    <location>
        <begin position="497"/>
        <end position="506"/>
    </location>
</feature>
<evidence type="ECO:0000256" key="4">
    <source>
        <dbReference type="ARBA" id="ARBA00022989"/>
    </source>
</evidence>
<feature type="transmembrane region" description="Helical" evidence="7">
    <location>
        <begin position="376"/>
        <end position="395"/>
    </location>
</feature>